<name>A0ABX6MDL8_9BURK</name>
<evidence type="ECO:0000313" key="3">
    <source>
        <dbReference type="Proteomes" id="UP000503117"/>
    </source>
</evidence>
<feature type="region of interest" description="Disordered" evidence="1">
    <location>
        <begin position="1"/>
        <end position="36"/>
    </location>
</feature>
<reference evidence="2 3" key="1">
    <citation type="submission" date="2020-04" db="EMBL/GenBank/DDBJ databases">
        <title>Genome sequencing of novel species.</title>
        <authorList>
            <person name="Heo J."/>
            <person name="Kim S.-J."/>
            <person name="Kim J.-S."/>
            <person name="Hong S.-B."/>
            <person name="Kwon S.-W."/>
        </authorList>
    </citation>
    <scope>NUCLEOTIDE SEQUENCE [LARGE SCALE GENOMIC DNA]</scope>
    <source>
        <strain evidence="2 3">AF9R3</strain>
    </source>
</reference>
<gene>
    <name evidence="2" type="ORF">HH213_21345</name>
</gene>
<feature type="compositionally biased region" description="Pro residues" evidence="1">
    <location>
        <begin position="1"/>
        <end position="11"/>
    </location>
</feature>
<sequence>MHLPAEPPPAPMMTASPPAVPTPAPALVTGPSGGPAASRGYQWKQLFLPNGTELRTIYCGRSTYAIVEDEQIISEGKPTTPSRLANLQGCGSRNAWQTVWLRLPGGTRWRRAADCRRLADA</sequence>
<proteinExistence type="predicted"/>
<dbReference type="RefSeq" id="WP_169113562.1">
    <property type="nucleotide sequence ID" value="NZ_CP051684.1"/>
</dbReference>
<dbReference type="Proteomes" id="UP000503117">
    <property type="component" value="Chromosome"/>
</dbReference>
<keyword evidence="3" id="KW-1185">Reference proteome</keyword>
<accession>A0ABX6MDL8</accession>
<evidence type="ECO:0000256" key="1">
    <source>
        <dbReference type="SAM" id="MobiDB-lite"/>
    </source>
</evidence>
<evidence type="ECO:0000313" key="2">
    <source>
        <dbReference type="EMBL" id="QJD92413.1"/>
    </source>
</evidence>
<protein>
    <submittedName>
        <fullName evidence="2">Uncharacterized protein</fullName>
    </submittedName>
</protein>
<organism evidence="2 3">
    <name type="scientific">Duganella dendranthematis</name>
    <dbReference type="NCBI Taxonomy" id="2728021"/>
    <lineage>
        <taxon>Bacteria</taxon>
        <taxon>Pseudomonadati</taxon>
        <taxon>Pseudomonadota</taxon>
        <taxon>Betaproteobacteria</taxon>
        <taxon>Burkholderiales</taxon>
        <taxon>Oxalobacteraceae</taxon>
        <taxon>Telluria group</taxon>
        <taxon>Duganella</taxon>
    </lineage>
</organism>
<dbReference type="EMBL" id="CP051684">
    <property type="protein sequence ID" value="QJD92413.1"/>
    <property type="molecule type" value="Genomic_DNA"/>
</dbReference>